<evidence type="ECO:0000313" key="4">
    <source>
        <dbReference type="EMBL" id="WRT63479.1"/>
    </source>
</evidence>
<dbReference type="SUPFAM" id="SSF52087">
    <property type="entry name" value="CRAL/TRIO domain"/>
    <property type="match status" value="1"/>
</dbReference>
<evidence type="ECO:0000313" key="5">
    <source>
        <dbReference type="Proteomes" id="UP001329825"/>
    </source>
</evidence>
<keyword evidence="5" id="KW-1185">Reference proteome</keyword>
<dbReference type="Pfam" id="PF13716">
    <property type="entry name" value="CRAL_TRIO_2"/>
    <property type="match status" value="1"/>
</dbReference>
<evidence type="ECO:0000259" key="2">
    <source>
        <dbReference type="PROSITE" id="PS50191"/>
    </source>
</evidence>
<name>A0ABZ1CQ22_9TREE</name>
<reference evidence="4 5" key="1">
    <citation type="submission" date="2024-01" db="EMBL/GenBank/DDBJ databases">
        <title>Comparative genomics of Cryptococcus and Kwoniella reveals pathogenesis evolution and contrasting modes of karyotype evolution via chromosome fusion or intercentromeric recombination.</title>
        <authorList>
            <person name="Coelho M.A."/>
            <person name="David-Palma M."/>
            <person name="Shea T."/>
            <person name="Bowers K."/>
            <person name="McGinley-Smith S."/>
            <person name="Mohammad A.W."/>
            <person name="Gnirke A."/>
            <person name="Yurkov A.M."/>
            <person name="Nowrousian M."/>
            <person name="Sun S."/>
            <person name="Cuomo C.A."/>
            <person name="Heitman J."/>
        </authorList>
    </citation>
    <scope>NUCLEOTIDE SEQUENCE [LARGE SCALE GENOMIC DNA]</scope>
    <source>
        <strain evidence="4">CBS 11374</strain>
    </source>
</reference>
<feature type="region of interest" description="Disordered" evidence="1">
    <location>
        <begin position="517"/>
        <end position="557"/>
    </location>
</feature>
<evidence type="ECO:0008006" key="6">
    <source>
        <dbReference type="Google" id="ProtNLM"/>
    </source>
</evidence>
<dbReference type="EMBL" id="CP141881">
    <property type="protein sequence ID" value="WRT63479.1"/>
    <property type="molecule type" value="Genomic_DNA"/>
</dbReference>
<dbReference type="Pfam" id="PF00620">
    <property type="entry name" value="RhoGAP"/>
    <property type="match status" value="1"/>
</dbReference>
<evidence type="ECO:0000256" key="1">
    <source>
        <dbReference type="SAM" id="MobiDB-lite"/>
    </source>
</evidence>
<dbReference type="CDD" id="cd00159">
    <property type="entry name" value="RhoGAP"/>
    <property type="match status" value="1"/>
</dbReference>
<dbReference type="Gene3D" id="3.40.525.10">
    <property type="entry name" value="CRAL-TRIO lipid binding domain"/>
    <property type="match status" value="1"/>
</dbReference>
<accession>A0ABZ1CQ22</accession>
<dbReference type="GeneID" id="87952515"/>
<dbReference type="InterPro" id="IPR000198">
    <property type="entry name" value="RhoGAP_dom"/>
</dbReference>
<dbReference type="InterPro" id="IPR001251">
    <property type="entry name" value="CRAL-TRIO_dom"/>
</dbReference>
<dbReference type="PANTHER" id="PTHR45808:SF2">
    <property type="entry name" value="RHO GTPASE-ACTIVATING PROTEIN 68F"/>
    <property type="match status" value="1"/>
</dbReference>
<dbReference type="InterPro" id="IPR036865">
    <property type="entry name" value="CRAL-TRIO_dom_sf"/>
</dbReference>
<organism evidence="4 5">
    <name type="scientific">Kwoniella shivajii</name>
    <dbReference type="NCBI Taxonomy" id="564305"/>
    <lineage>
        <taxon>Eukaryota</taxon>
        <taxon>Fungi</taxon>
        <taxon>Dikarya</taxon>
        <taxon>Basidiomycota</taxon>
        <taxon>Agaricomycotina</taxon>
        <taxon>Tremellomycetes</taxon>
        <taxon>Tremellales</taxon>
        <taxon>Cryptococcaceae</taxon>
        <taxon>Kwoniella</taxon>
    </lineage>
</organism>
<dbReference type="PROSITE" id="PS50191">
    <property type="entry name" value="CRAL_TRIO"/>
    <property type="match status" value="1"/>
</dbReference>
<evidence type="ECO:0000259" key="3">
    <source>
        <dbReference type="PROSITE" id="PS50238"/>
    </source>
</evidence>
<sequence length="557" mass="61985">MESTSTSASFSKLRSQPLDTSSVLYPTLTVHPPPVGHNILVLSLSHISSAPPTLSNDELFAIVLRRLEPWVGEEGEGGYVLVVLADENANGTSSLKGKEKRRLPGIAWWVWKWKRLPRKYRKNLKRLYVVHPSMFTRTLLPFIVPFVSPKSYAKLHPLPSLLSLYHIHAVPMKGIDVSLPVIEAEARMLRERPDLLPLVPPKNGFNAPPLRRGDSQTSLASWGYQTVSSAMGAAAAYLPFSPLNQERSEQSSKKTQADQRRGYWGRKAEDVLHDCGESIPPLLIEMRKVILRECINTEGVFRRNSNSSILPALVGILDLPIGQQPNLPWTDIAKDDPLLPPKILSRFFAELAEPLITPDLYEVIRNLNKPEDIRTRFLSSLQSPRSQLLSYMVHILHHLSLHSSTTKMTALNLSIVLAPVLISGPDPVEDTILCLEPSKPLPIGLKIMAEENGLKGGQGTLVGLLELWIKHYPFISGATLTKDEERCNCLWENGGSSLDERRASVVGKGGSRRHSLLASMVGGKGRSSMETSNSTEEYESPISRGNRDHWPQYHVPR</sequence>
<proteinExistence type="predicted"/>
<feature type="domain" description="Rho-GAP" evidence="3">
    <location>
        <begin position="266"/>
        <end position="476"/>
    </location>
</feature>
<gene>
    <name evidence="4" type="ORF">IL334_000384</name>
</gene>
<dbReference type="Gene3D" id="1.10.555.10">
    <property type="entry name" value="Rho GTPase activation protein"/>
    <property type="match status" value="1"/>
</dbReference>
<dbReference type="InterPro" id="IPR008936">
    <property type="entry name" value="Rho_GTPase_activation_prot"/>
</dbReference>
<dbReference type="RefSeq" id="XP_062788219.1">
    <property type="nucleotide sequence ID" value="XM_062932168.1"/>
</dbReference>
<feature type="domain" description="CRAL-TRIO" evidence="2">
    <location>
        <begin position="17"/>
        <end position="219"/>
    </location>
</feature>
<dbReference type="PROSITE" id="PS50238">
    <property type="entry name" value="RHOGAP"/>
    <property type="match status" value="1"/>
</dbReference>
<dbReference type="SMART" id="SM00324">
    <property type="entry name" value="RhoGAP"/>
    <property type="match status" value="1"/>
</dbReference>
<protein>
    <recommendedName>
        <fullName evidence="6">Rho-GAP domain-containing protein</fullName>
    </recommendedName>
</protein>
<dbReference type="Proteomes" id="UP001329825">
    <property type="component" value="Chromosome 1"/>
</dbReference>
<dbReference type="PANTHER" id="PTHR45808">
    <property type="entry name" value="RHO GTPASE-ACTIVATING PROTEIN 68F"/>
    <property type="match status" value="1"/>
</dbReference>
<dbReference type="SUPFAM" id="SSF48350">
    <property type="entry name" value="GTPase activation domain, GAP"/>
    <property type="match status" value="1"/>
</dbReference>
<dbReference type="CDD" id="cd00170">
    <property type="entry name" value="SEC14"/>
    <property type="match status" value="1"/>
</dbReference>